<feature type="binding site" evidence="4">
    <location>
        <position position="28"/>
    </location>
    <ligand>
        <name>Mg(2+)</name>
        <dbReference type="ChEBI" id="CHEBI:18420"/>
    </ligand>
</feature>
<dbReference type="PANTHER" id="PTHR19288:SF46">
    <property type="entry name" value="HALOACID DEHALOGENASE-LIKE HYDROLASE DOMAIN-CONTAINING PROTEIN 2"/>
    <property type="match status" value="1"/>
</dbReference>
<keyword evidence="6" id="KW-1185">Reference proteome</keyword>
<dbReference type="InterPro" id="IPR036412">
    <property type="entry name" value="HAD-like_sf"/>
</dbReference>
<dbReference type="EMBL" id="LAYJ01000068">
    <property type="protein sequence ID" value="KKI51718.1"/>
    <property type="molecule type" value="Genomic_DNA"/>
</dbReference>
<dbReference type="RefSeq" id="WP_046442789.1">
    <property type="nucleotide sequence ID" value="NZ_CAUERS010000025.1"/>
</dbReference>
<protein>
    <recommendedName>
        <fullName evidence="1">Acid sugar phosphatase</fullName>
        <ecNumber evidence="1">3.1.3.-</ecNumber>
    </recommendedName>
</protein>
<comment type="similarity">
    <text evidence="1">Belongs to the HAD-like hydrolase superfamily. NagD family.</text>
</comment>
<feature type="binding site" evidence="4">
    <location>
        <position position="227"/>
    </location>
    <ligand>
        <name>Mg(2+)</name>
        <dbReference type="ChEBI" id="CHEBI:18420"/>
    </ligand>
</feature>
<dbReference type="Proteomes" id="UP000034076">
    <property type="component" value="Unassembled WGS sequence"/>
</dbReference>
<gene>
    <name evidence="5" type="ORF">CHK_0885</name>
</gene>
<dbReference type="AlphaFoldDB" id="A0A0M2NHS1"/>
<feature type="binding site" evidence="4">
    <location>
        <position position="26"/>
    </location>
    <ligand>
        <name>Mg(2+)</name>
        <dbReference type="ChEBI" id="CHEBI:18420"/>
    </ligand>
</feature>
<evidence type="ECO:0000313" key="6">
    <source>
        <dbReference type="Proteomes" id="UP000034076"/>
    </source>
</evidence>
<feature type="active site" description="Nucleophile" evidence="2">
    <location>
        <position position="26"/>
    </location>
</feature>
<evidence type="ECO:0000256" key="2">
    <source>
        <dbReference type="PIRSR" id="PIRSR000915-1"/>
    </source>
</evidence>
<dbReference type="InterPro" id="IPR023214">
    <property type="entry name" value="HAD_sf"/>
</dbReference>
<keyword evidence="1 4" id="KW-0479">Metal-binding</keyword>
<evidence type="ECO:0000256" key="3">
    <source>
        <dbReference type="PIRSR" id="PIRSR000915-2"/>
    </source>
</evidence>
<dbReference type="GO" id="GO:0046872">
    <property type="term" value="F:metal ion binding"/>
    <property type="evidence" value="ECO:0007669"/>
    <property type="project" value="UniProtKB-KW"/>
</dbReference>
<organism evidence="5 6">
    <name type="scientific">Christensenella hongkongensis</name>
    <dbReference type="NCBI Taxonomy" id="270498"/>
    <lineage>
        <taxon>Bacteria</taxon>
        <taxon>Bacillati</taxon>
        <taxon>Bacillota</taxon>
        <taxon>Clostridia</taxon>
        <taxon>Christensenellales</taxon>
        <taxon>Christensenellaceae</taxon>
        <taxon>Christensenella</taxon>
    </lineage>
</organism>
<dbReference type="NCBIfam" id="TIGR01460">
    <property type="entry name" value="HAD-SF-IIA"/>
    <property type="match status" value="1"/>
</dbReference>
<dbReference type="InterPro" id="IPR006357">
    <property type="entry name" value="HAD-SF_hydro_IIA"/>
</dbReference>
<evidence type="ECO:0000256" key="1">
    <source>
        <dbReference type="PIRNR" id="PIRNR000915"/>
    </source>
</evidence>
<reference evidence="5 6" key="1">
    <citation type="submission" date="2015-04" db="EMBL/GenBank/DDBJ databases">
        <title>Draft genome sequence of bacteremic isolate Catabacter hongkongensis type strain HKU16T.</title>
        <authorList>
            <person name="Lau S.K."/>
            <person name="Teng J.L."/>
            <person name="Huang Y."/>
            <person name="Curreem S.O."/>
            <person name="Tsui S.K."/>
            <person name="Woo P.C."/>
        </authorList>
    </citation>
    <scope>NUCLEOTIDE SEQUENCE [LARGE SCALE GENOMIC DNA]</scope>
    <source>
        <strain evidence="5 6">HKU16</strain>
    </source>
</reference>
<dbReference type="STRING" id="270498.CHK_0885"/>
<dbReference type="PATRIC" id="fig|270498.16.peg.481"/>
<comment type="function">
    <text evidence="1">Catalyzes the dephosphorylation of 2-6 carbon acid sugars in vitro.</text>
</comment>
<dbReference type="SUPFAM" id="SSF56784">
    <property type="entry name" value="HAD-like"/>
    <property type="match status" value="1"/>
</dbReference>
<dbReference type="GO" id="GO:0005737">
    <property type="term" value="C:cytoplasm"/>
    <property type="evidence" value="ECO:0007669"/>
    <property type="project" value="TreeGrafter"/>
</dbReference>
<accession>A0A0M2NHS1</accession>
<keyword evidence="1 4" id="KW-0460">Magnesium</keyword>
<dbReference type="PANTHER" id="PTHR19288">
    <property type="entry name" value="4-NITROPHENYLPHOSPHATASE-RELATED"/>
    <property type="match status" value="1"/>
</dbReference>
<proteinExistence type="inferred from homology"/>
<name>A0A0M2NHS1_9FIRM</name>
<comment type="cofactor">
    <cofactor evidence="4">
        <name>Mg(2+)</name>
        <dbReference type="ChEBI" id="CHEBI:18420"/>
    </cofactor>
    <text evidence="4">Divalent metal ions. Mg(2+) is the most effective.</text>
</comment>
<feature type="active site" description="Proton donor" evidence="2">
    <location>
        <position position="28"/>
    </location>
</feature>
<dbReference type="Pfam" id="PF13242">
    <property type="entry name" value="Hydrolase_like"/>
    <property type="match status" value="1"/>
</dbReference>
<dbReference type="Pfam" id="PF13344">
    <property type="entry name" value="Hydrolase_6"/>
    <property type="match status" value="1"/>
</dbReference>
<dbReference type="PIRSF" id="PIRSF000915">
    <property type="entry name" value="PGP-type_phosphatase"/>
    <property type="match status" value="1"/>
</dbReference>
<feature type="binding site" evidence="3">
    <location>
        <position position="202"/>
    </location>
    <ligand>
        <name>substrate</name>
    </ligand>
</feature>
<dbReference type="EC" id="3.1.3.-" evidence="1"/>
<sequence length="278" mass="30585">MQNQEQRGKVNPQAADLKDIECFVLDMDGTINLGERLIDGAKEYIEFMQEKGVPFYFFTNNSSKAPLDYVKKLERLGFSGMTRENIMTSGDVMIHYLKTHASDPRVYLAGTPELNRQFRDAGITLLPADTKTADFAVLGFDTSFDFAKADALCRLVADGVPFVATNIDRVCPLDGGRFLPDCASMACLVTHATGVEPKFVGKPFRETVDYILAKTGAKKERTAMVGDRLYTDIKTAVNGGIVGIAVLSGEISYQDIVEGDVAPDYILDSVYDIYSAIR</sequence>
<dbReference type="OrthoDB" id="9810449at2"/>
<evidence type="ECO:0000256" key="4">
    <source>
        <dbReference type="PIRSR" id="PIRSR000915-3"/>
    </source>
</evidence>
<dbReference type="GO" id="GO:0016791">
    <property type="term" value="F:phosphatase activity"/>
    <property type="evidence" value="ECO:0007669"/>
    <property type="project" value="TreeGrafter"/>
</dbReference>
<comment type="caution">
    <text evidence="5">The sequence shown here is derived from an EMBL/GenBank/DDBJ whole genome shotgun (WGS) entry which is preliminary data.</text>
</comment>
<evidence type="ECO:0000313" key="5">
    <source>
        <dbReference type="EMBL" id="KKI51718.1"/>
    </source>
</evidence>
<dbReference type="Gene3D" id="3.40.50.1000">
    <property type="entry name" value="HAD superfamily/HAD-like"/>
    <property type="match status" value="2"/>
</dbReference>